<comment type="caution">
    <text evidence="1">The sequence shown here is derived from an EMBL/GenBank/DDBJ whole genome shotgun (WGS) entry which is preliminary data.</text>
</comment>
<keyword evidence="2" id="KW-1185">Reference proteome</keyword>
<sequence length="166" mass="19644">MAKLTEEQLPPVGLRQQLLERKISCPADDNKDGSHRYSGSGRCTYVHEREDRWETQKDKTHLIKALIEYRVVVSWIFTRWETQKDKTHLIKALIEYRVVVSWIFTGSSIVFQKLKINSAQALYRVFRFLVLCSRNSRLIQPKLYIGYSGRIKRLLNCLTKRQVRNM</sequence>
<dbReference type="Proteomes" id="UP001458880">
    <property type="component" value="Unassembled WGS sequence"/>
</dbReference>
<reference evidence="1 2" key="1">
    <citation type="journal article" date="2024" name="BMC Genomics">
        <title>De novo assembly and annotation of Popillia japonica's genome with initial clues to its potential as an invasive pest.</title>
        <authorList>
            <person name="Cucini C."/>
            <person name="Boschi S."/>
            <person name="Funari R."/>
            <person name="Cardaioli E."/>
            <person name="Iannotti N."/>
            <person name="Marturano G."/>
            <person name="Paoli F."/>
            <person name="Bruttini M."/>
            <person name="Carapelli A."/>
            <person name="Frati F."/>
            <person name="Nardi F."/>
        </authorList>
    </citation>
    <scope>NUCLEOTIDE SEQUENCE [LARGE SCALE GENOMIC DNA]</scope>
    <source>
        <strain evidence="1">DMR45628</strain>
    </source>
</reference>
<organism evidence="1 2">
    <name type="scientific">Popillia japonica</name>
    <name type="common">Japanese beetle</name>
    <dbReference type="NCBI Taxonomy" id="7064"/>
    <lineage>
        <taxon>Eukaryota</taxon>
        <taxon>Metazoa</taxon>
        <taxon>Ecdysozoa</taxon>
        <taxon>Arthropoda</taxon>
        <taxon>Hexapoda</taxon>
        <taxon>Insecta</taxon>
        <taxon>Pterygota</taxon>
        <taxon>Neoptera</taxon>
        <taxon>Endopterygota</taxon>
        <taxon>Coleoptera</taxon>
        <taxon>Polyphaga</taxon>
        <taxon>Scarabaeiformia</taxon>
        <taxon>Scarabaeidae</taxon>
        <taxon>Rutelinae</taxon>
        <taxon>Popillia</taxon>
    </lineage>
</organism>
<gene>
    <name evidence="1" type="ORF">QE152_g21837</name>
</gene>
<accession>A0AAW1KNQ2</accession>
<evidence type="ECO:0000313" key="1">
    <source>
        <dbReference type="EMBL" id="KAK9720825.1"/>
    </source>
</evidence>
<name>A0AAW1KNQ2_POPJA</name>
<dbReference type="AlphaFoldDB" id="A0AAW1KNQ2"/>
<dbReference type="EMBL" id="JASPKY010000206">
    <property type="protein sequence ID" value="KAK9720825.1"/>
    <property type="molecule type" value="Genomic_DNA"/>
</dbReference>
<evidence type="ECO:0000313" key="2">
    <source>
        <dbReference type="Proteomes" id="UP001458880"/>
    </source>
</evidence>
<protein>
    <submittedName>
        <fullName evidence="1">Uncharacterized protein</fullName>
    </submittedName>
</protein>
<proteinExistence type="predicted"/>